<dbReference type="EMBL" id="FR872580">
    <property type="protein sequence ID" value="CCB87578.1"/>
    <property type="molecule type" value="Genomic_DNA"/>
</dbReference>
<dbReference type="STRING" id="765952.PUV_26280"/>
<keyword evidence="2" id="KW-1185">Reference proteome</keyword>
<protein>
    <submittedName>
        <fullName evidence="1">Uncharacterized protein</fullName>
    </submittedName>
</protein>
<evidence type="ECO:0000313" key="1">
    <source>
        <dbReference type="EMBL" id="CCB87578.1"/>
    </source>
</evidence>
<evidence type="ECO:0000313" key="2">
    <source>
        <dbReference type="Proteomes" id="UP000000495"/>
    </source>
</evidence>
<accession>F8L2P5</accession>
<gene>
    <name evidence="1" type="ordered locus">PUV_26280</name>
</gene>
<reference key="1">
    <citation type="journal article" date="2011" name="Mol. Biol. Evol.">
        <title>Unity in variety -- the pan-genome of the Chlamydiae.</title>
        <authorList>
            <person name="Collingro A."/>
            <person name="Tischler P."/>
            <person name="Weinmaier T."/>
            <person name="Penz T."/>
            <person name="Heinz E."/>
            <person name="Brunham R.C."/>
            <person name="Read T.D."/>
            <person name="Bavoil P.M."/>
            <person name="Sachse K."/>
            <person name="Kahane S."/>
            <person name="Friedman M.G."/>
            <person name="Rattei T."/>
            <person name="Myers G.S.A."/>
            <person name="Horn M."/>
        </authorList>
    </citation>
    <scope>NUCLEOTIDE SEQUENCE</scope>
    <source>
        <strain>UV7</strain>
    </source>
</reference>
<organism evidence="1 2">
    <name type="scientific">Parachlamydia acanthamoebae (strain UV7)</name>
    <dbReference type="NCBI Taxonomy" id="765952"/>
    <lineage>
        <taxon>Bacteria</taxon>
        <taxon>Pseudomonadati</taxon>
        <taxon>Chlamydiota</taxon>
        <taxon>Chlamydiia</taxon>
        <taxon>Parachlamydiales</taxon>
        <taxon>Parachlamydiaceae</taxon>
        <taxon>Parachlamydia</taxon>
    </lineage>
</organism>
<sequence>MKSYFILLMFLLCIIMNSGNAAIMKCSIAAEQN</sequence>
<dbReference type="KEGG" id="puv:PUV_26280"/>
<dbReference type="Proteomes" id="UP000000495">
    <property type="component" value="Chromosome"/>
</dbReference>
<name>F8L2P5_PARAV</name>
<proteinExistence type="predicted"/>
<dbReference type="AlphaFoldDB" id="F8L2P5"/>
<dbReference type="HOGENOM" id="CLU_3383111_0_0_0"/>
<reference evidence="1 2" key="2">
    <citation type="journal article" date="2011" name="Mol. Biol. Evol.">
        <title>Unity in variety--the pan-genome of the Chlamydiae.</title>
        <authorList>
            <person name="Collingro A."/>
            <person name="Tischler P."/>
            <person name="Weinmaier T."/>
            <person name="Penz T."/>
            <person name="Heinz E."/>
            <person name="Brunham R.C."/>
            <person name="Read T.D."/>
            <person name="Bavoil P.M."/>
            <person name="Sachse K."/>
            <person name="Kahane S."/>
            <person name="Friedman M.G."/>
            <person name="Rattei T."/>
            <person name="Myers G.S."/>
            <person name="Horn M."/>
        </authorList>
    </citation>
    <scope>NUCLEOTIDE SEQUENCE [LARGE SCALE GENOMIC DNA]</scope>
    <source>
        <strain evidence="2">UV7</strain>
    </source>
</reference>